<dbReference type="InterPro" id="IPR017941">
    <property type="entry name" value="Rieske_2Fe-2S"/>
</dbReference>
<reference evidence="6 7" key="1">
    <citation type="submission" date="2019-04" db="EMBL/GenBank/DDBJ databases">
        <title>Cohnella sp. nov., isolated from soil.</title>
        <authorList>
            <person name="Kim W."/>
        </authorList>
    </citation>
    <scope>NUCLEOTIDE SEQUENCE [LARGE SCALE GENOMIC DNA]</scope>
    <source>
        <strain evidence="6 7">CAU 1483</strain>
    </source>
</reference>
<evidence type="ECO:0000259" key="5">
    <source>
        <dbReference type="PROSITE" id="PS51296"/>
    </source>
</evidence>
<sequence>MIITALGHAGFCVETEKAIIIMDPWVSTNGAFDSAWFQYPCNHHMASFIQEKLQNTSKQRYIYISHEHKDHFDPSFLRSLQTNDFTFVIGRFRRTALYDALLKCECKEIIRCTDGQTIQIPGGTITLYIDDSEIERDSAILVKADGQSFLNQNDCKIFDRLSEIMTEHGTIDVYTAQYSGATWHPVCYDYPKKNYTAISIRKRSSKFEAVARAIETLNPRVYFTSAGPPCFLDPLLFHINFERINIFPRGQVFLDYLKKRLKKTPTKFSEPMPVDQLDAATGEWVFLSSERVTEKNYEAYIRAYAARFEPLFRSRRDLVNAQELPTLFENLKTALVEKLQKLTLRDRVKIPLYFRLSDYLERMIRVDFQANKVEDAAEILEENYYSISTPSWEIARVLDGRLTWEDFTLTFRMQLKRDPDVYHVVIHGFLTMEPDDMNAFCSKVLNSEANCERVLVEAGGRRYSINRYCPHAGADLTGGWIEKDRFLVCPRHRWMFDLEEDGRCLNSDASIDAVEVEDN</sequence>
<organism evidence="6 7">
    <name type="scientific">Cohnella pontilimi</name>
    <dbReference type="NCBI Taxonomy" id="2564100"/>
    <lineage>
        <taxon>Bacteria</taxon>
        <taxon>Bacillati</taxon>
        <taxon>Bacillota</taxon>
        <taxon>Bacilli</taxon>
        <taxon>Bacillales</taxon>
        <taxon>Paenibacillaceae</taxon>
        <taxon>Cohnella</taxon>
    </lineage>
</organism>
<dbReference type="Gene3D" id="2.102.10.10">
    <property type="entry name" value="Rieske [2Fe-2S] iron-sulphur domain"/>
    <property type="match status" value="1"/>
</dbReference>
<dbReference type="GO" id="GO:0051537">
    <property type="term" value="F:2 iron, 2 sulfur cluster binding"/>
    <property type="evidence" value="ECO:0007669"/>
    <property type="project" value="UniProtKB-KW"/>
</dbReference>
<dbReference type="AlphaFoldDB" id="A0A4U0FGD9"/>
<comment type="caution">
    <text evidence="6">The sequence shown here is derived from an EMBL/GenBank/DDBJ whole genome shotgun (WGS) entry which is preliminary data.</text>
</comment>
<dbReference type="InterPro" id="IPR036922">
    <property type="entry name" value="Rieske_2Fe-2S_sf"/>
</dbReference>
<dbReference type="SUPFAM" id="SSF50022">
    <property type="entry name" value="ISP domain"/>
    <property type="match status" value="1"/>
</dbReference>
<dbReference type="GO" id="GO:0046872">
    <property type="term" value="F:metal ion binding"/>
    <property type="evidence" value="ECO:0007669"/>
    <property type="project" value="UniProtKB-KW"/>
</dbReference>
<dbReference type="PANTHER" id="PTHR43546">
    <property type="entry name" value="UPF0173 METAL-DEPENDENT HYDROLASE MJ1163-RELATED"/>
    <property type="match status" value="1"/>
</dbReference>
<dbReference type="SUPFAM" id="SSF56281">
    <property type="entry name" value="Metallo-hydrolase/oxidoreductase"/>
    <property type="match status" value="1"/>
</dbReference>
<dbReference type="GO" id="GO:0004497">
    <property type="term" value="F:monooxygenase activity"/>
    <property type="evidence" value="ECO:0007669"/>
    <property type="project" value="UniProtKB-ARBA"/>
</dbReference>
<dbReference type="GO" id="GO:0016705">
    <property type="term" value="F:oxidoreductase activity, acting on paired donors, with incorporation or reduction of molecular oxygen"/>
    <property type="evidence" value="ECO:0007669"/>
    <property type="project" value="UniProtKB-ARBA"/>
</dbReference>
<evidence type="ECO:0000256" key="2">
    <source>
        <dbReference type="ARBA" id="ARBA00022723"/>
    </source>
</evidence>
<dbReference type="Gene3D" id="3.60.15.10">
    <property type="entry name" value="Ribonuclease Z/Hydroxyacylglutathione hydrolase-like"/>
    <property type="match status" value="1"/>
</dbReference>
<dbReference type="RefSeq" id="WP_136775651.1">
    <property type="nucleotide sequence ID" value="NZ_SUPK01000001.1"/>
</dbReference>
<dbReference type="InterPro" id="IPR050114">
    <property type="entry name" value="UPF0173_UPF0282_UlaG_hydrolase"/>
</dbReference>
<evidence type="ECO:0000256" key="4">
    <source>
        <dbReference type="ARBA" id="ARBA00023014"/>
    </source>
</evidence>
<feature type="domain" description="Rieske" evidence="5">
    <location>
        <begin position="454"/>
        <end position="519"/>
    </location>
</feature>
<dbReference type="OrthoDB" id="9800061at2"/>
<keyword evidence="6" id="KW-0378">Hydrolase</keyword>
<dbReference type="Proteomes" id="UP000309673">
    <property type="component" value="Unassembled WGS sequence"/>
</dbReference>
<dbReference type="PANTHER" id="PTHR43546:SF3">
    <property type="entry name" value="UPF0173 METAL-DEPENDENT HYDROLASE MJ1163"/>
    <property type="match status" value="1"/>
</dbReference>
<evidence type="ECO:0000256" key="3">
    <source>
        <dbReference type="ARBA" id="ARBA00023004"/>
    </source>
</evidence>
<dbReference type="PROSITE" id="PS51296">
    <property type="entry name" value="RIESKE"/>
    <property type="match status" value="1"/>
</dbReference>
<accession>A0A4U0FGD9</accession>
<protein>
    <submittedName>
        <fullName evidence="6">MBL fold metallo-hydrolase</fullName>
    </submittedName>
</protein>
<dbReference type="CDD" id="cd03467">
    <property type="entry name" value="Rieske"/>
    <property type="match status" value="1"/>
</dbReference>
<keyword evidence="7" id="KW-1185">Reference proteome</keyword>
<dbReference type="GO" id="GO:0016787">
    <property type="term" value="F:hydrolase activity"/>
    <property type="evidence" value="ECO:0007669"/>
    <property type="project" value="UniProtKB-KW"/>
</dbReference>
<evidence type="ECO:0000256" key="1">
    <source>
        <dbReference type="ARBA" id="ARBA00022714"/>
    </source>
</evidence>
<proteinExistence type="predicted"/>
<keyword evidence="4" id="KW-0411">Iron-sulfur</keyword>
<dbReference type="InterPro" id="IPR036866">
    <property type="entry name" value="RibonucZ/Hydroxyglut_hydro"/>
</dbReference>
<dbReference type="Pfam" id="PF00355">
    <property type="entry name" value="Rieske"/>
    <property type="match status" value="1"/>
</dbReference>
<dbReference type="EMBL" id="SUPK01000001">
    <property type="protein sequence ID" value="TJY43930.1"/>
    <property type="molecule type" value="Genomic_DNA"/>
</dbReference>
<name>A0A4U0FGD9_9BACL</name>
<evidence type="ECO:0000313" key="7">
    <source>
        <dbReference type="Proteomes" id="UP000309673"/>
    </source>
</evidence>
<gene>
    <name evidence="6" type="ORF">E5161_00555</name>
</gene>
<evidence type="ECO:0000313" key="6">
    <source>
        <dbReference type="EMBL" id="TJY43930.1"/>
    </source>
</evidence>
<keyword evidence="1" id="KW-0001">2Fe-2S</keyword>
<keyword evidence="3" id="KW-0408">Iron</keyword>
<keyword evidence="2" id="KW-0479">Metal-binding</keyword>